<name>A0ABU1AJ74_9BACT</name>
<dbReference type="RefSeq" id="WP_308984691.1">
    <property type="nucleotide sequence ID" value="NZ_JARXIC010000009.1"/>
</dbReference>
<proteinExistence type="predicted"/>
<dbReference type="EMBL" id="JARXIC010000009">
    <property type="protein sequence ID" value="MDQ8194208.1"/>
    <property type="molecule type" value="Genomic_DNA"/>
</dbReference>
<keyword evidence="2" id="KW-1185">Reference proteome</keyword>
<evidence type="ECO:0000313" key="1">
    <source>
        <dbReference type="EMBL" id="MDQ8194208.1"/>
    </source>
</evidence>
<organism evidence="1 2">
    <name type="scientific">Thalassobacterium sedimentorum</name>
    <dbReference type="NCBI Taxonomy" id="3041258"/>
    <lineage>
        <taxon>Bacteria</taxon>
        <taxon>Pseudomonadati</taxon>
        <taxon>Verrucomicrobiota</taxon>
        <taxon>Opitutia</taxon>
        <taxon>Puniceicoccales</taxon>
        <taxon>Coraliomargaritaceae</taxon>
        <taxon>Thalassobacterium</taxon>
    </lineage>
</organism>
<protein>
    <submittedName>
        <fullName evidence="1">GxxExxY protein</fullName>
    </submittedName>
</protein>
<dbReference type="InterPro" id="IPR026350">
    <property type="entry name" value="GxxExxY"/>
</dbReference>
<reference evidence="1 2" key="1">
    <citation type="submission" date="2023-04" db="EMBL/GenBank/DDBJ databases">
        <title>A novel bacteria isolated from coastal sediment.</title>
        <authorList>
            <person name="Liu X.-J."/>
            <person name="Du Z.-J."/>
        </authorList>
    </citation>
    <scope>NUCLEOTIDE SEQUENCE [LARGE SCALE GENOMIC DNA]</scope>
    <source>
        <strain evidence="1 2">SDUM461004</strain>
    </source>
</reference>
<dbReference type="NCBIfam" id="TIGR04256">
    <property type="entry name" value="GxxExxY"/>
    <property type="match status" value="1"/>
</dbReference>
<sequence length="128" mass="14756">MNADNQDFLNKEETHAIIGCAFEVLNEIGHGLHEKIYENSLVVEFGLRNIPLNQQPEHKVSYKTVSVGKYIPDLIVYDKIVVDTKTIEKITEHERGQMLNYLKITGLKVGLIINFKHAKLEWLRVARK</sequence>
<dbReference type="Proteomes" id="UP001243717">
    <property type="component" value="Unassembled WGS sequence"/>
</dbReference>
<gene>
    <name evidence="1" type="ORF">QEH59_07215</name>
</gene>
<evidence type="ECO:0000313" key="2">
    <source>
        <dbReference type="Proteomes" id="UP001243717"/>
    </source>
</evidence>
<dbReference type="Pfam" id="PF13366">
    <property type="entry name" value="PDDEXK_3"/>
    <property type="match status" value="1"/>
</dbReference>
<accession>A0ABU1AJ74</accession>
<comment type="caution">
    <text evidence="1">The sequence shown here is derived from an EMBL/GenBank/DDBJ whole genome shotgun (WGS) entry which is preliminary data.</text>
</comment>